<evidence type="ECO:0000313" key="2">
    <source>
        <dbReference type="EMBL" id="AMP02744.1"/>
    </source>
</evidence>
<accession>A0A127PYB3</accession>
<dbReference type="Proteomes" id="UP000074561">
    <property type="component" value="Chromosome"/>
</dbReference>
<gene>
    <name evidence="2" type="ORF">CPter91_0345</name>
</gene>
<proteinExistence type="predicted"/>
<dbReference type="KEGG" id="cpra:CPter91_0345"/>
<evidence type="ECO:0000256" key="1">
    <source>
        <dbReference type="SAM" id="MobiDB-lite"/>
    </source>
</evidence>
<feature type="compositionally biased region" description="Basic and acidic residues" evidence="1">
    <location>
        <begin position="12"/>
        <end position="38"/>
    </location>
</feature>
<feature type="region of interest" description="Disordered" evidence="1">
    <location>
        <begin position="1"/>
        <end position="38"/>
    </location>
</feature>
<reference evidence="2 3" key="1">
    <citation type="submission" date="2015-11" db="EMBL/GenBank/DDBJ databases">
        <title>Exploring the genomic traits of fungus-feeding bacterial genus Collimonas.</title>
        <authorList>
            <person name="Song C."/>
            <person name="Schmidt R."/>
            <person name="de Jager V."/>
            <person name="Krzyzanowska D."/>
            <person name="Jongedijk E."/>
            <person name="Cankar K."/>
            <person name="Beekwilder J."/>
            <person name="van Veen A."/>
            <person name="de Boer W."/>
            <person name="van Veen J.A."/>
            <person name="Garbeva P."/>
        </authorList>
    </citation>
    <scope>NUCLEOTIDE SEQUENCE [LARGE SCALE GENOMIC DNA]</scope>
    <source>
        <strain evidence="2 3">Ter91</strain>
    </source>
</reference>
<dbReference type="EMBL" id="CP013234">
    <property type="protein sequence ID" value="AMP02744.1"/>
    <property type="molecule type" value="Genomic_DNA"/>
</dbReference>
<protein>
    <submittedName>
        <fullName evidence="2">Uncharacterized protein</fullName>
    </submittedName>
</protein>
<evidence type="ECO:0000313" key="3">
    <source>
        <dbReference type="Proteomes" id="UP000074561"/>
    </source>
</evidence>
<dbReference type="AlphaFoldDB" id="A0A127PYB3"/>
<dbReference type="PATRIC" id="fig|279113.9.peg.351"/>
<sequence length="38" mass="4599">MPHRIPNMQSNEFRRKAEGDSKLCHQDMDRKLTEKQKD</sequence>
<name>A0A127PYB3_9BURK</name>
<organism evidence="2 3">
    <name type="scientific">Collimonas pratensis</name>
    <dbReference type="NCBI Taxonomy" id="279113"/>
    <lineage>
        <taxon>Bacteria</taxon>
        <taxon>Pseudomonadati</taxon>
        <taxon>Pseudomonadota</taxon>
        <taxon>Betaproteobacteria</taxon>
        <taxon>Burkholderiales</taxon>
        <taxon>Oxalobacteraceae</taxon>
        <taxon>Collimonas</taxon>
    </lineage>
</organism>